<comment type="caution">
    <text evidence="5">The sequence shown here is derived from an EMBL/GenBank/DDBJ whole genome shotgun (WGS) entry which is preliminary data.</text>
</comment>
<evidence type="ECO:0000313" key="5">
    <source>
        <dbReference type="EMBL" id="KAJ9143363.1"/>
    </source>
</evidence>
<feature type="repeat" description="WD" evidence="3">
    <location>
        <begin position="346"/>
        <end position="378"/>
    </location>
</feature>
<protein>
    <submittedName>
        <fullName evidence="5">WD40 repeat-like protein</fullName>
    </submittedName>
</protein>
<dbReference type="EMBL" id="JANBVO010000019">
    <property type="protein sequence ID" value="KAJ9143363.1"/>
    <property type="molecule type" value="Genomic_DNA"/>
</dbReference>
<evidence type="ECO:0000256" key="3">
    <source>
        <dbReference type="PROSITE-ProRule" id="PRU00221"/>
    </source>
</evidence>
<evidence type="ECO:0000256" key="2">
    <source>
        <dbReference type="ARBA" id="ARBA00022737"/>
    </source>
</evidence>
<dbReference type="GO" id="GO:1905786">
    <property type="term" value="P:positive regulation of anaphase-promoting complex-dependent catabolic process"/>
    <property type="evidence" value="ECO:0007669"/>
    <property type="project" value="TreeGrafter"/>
</dbReference>
<name>A0AA38RCF5_9PEZI</name>
<dbReference type="SMART" id="SM00320">
    <property type="entry name" value="WD40"/>
    <property type="match status" value="2"/>
</dbReference>
<dbReference type="InterPro" id="IPR015943">
    <property type="entry name" value="WD40/YVTN_repeat-like_dom_sf"/>
</dbReference>
<evidence type="ECO:0000313" key="6">
    <source>
        <dbReference type="Proteomes" id="UP001174694"/>
    </source>
</evidence>
<reference evidence="5" key="1">
    <citation type="submission" date="2022-07" db="EMBL/GenBank/DDBJ databases">
        <title>Fungi with potential for degradation of polypropylene.</title>
        <authorList>
            <person name="Gostincar C."/>
        </authorList>
    </citation>
    <scope>NUCLEOTIDE SEQUENCE</scope>
    <source>
        <strain evidence="5">EXF-13308</strain>
    </source>
</reference>
<dbReference type="Pfam" id="PF00400">
    <property type="entry name" value="WD40"/>
    <property type="match status" value="1"/>
</dbReference>
<gene>
    <name evidence="5" type="ORF">NKR23_g6697</name>
</gene>
<dbReference type="AlphaFoldDB" id="A0AA38RCF5"/>
<dbReference type="Gene3D" id="2.130.10.10">
    <property type="entry name" value="YVTN repeat-like/Quinoprotein amine dehydrogenase"/>
    <property type="match status" value="2"/>
</dbReference>
<feature type="region of interest" description="Disordered" evidence="4">
    <location>
        <begin position="389"/>
        <end position="417"/>
    </location>
</feature>
<dbReference type="InterPro" id="IPR036322">
    <property type="entry name" value="WD40_repeat_dom_sf"/>
</dbReference>
<sequence length="636" mass="70047">MPLIPSATDVDLRPYYQRQNLNDHAGTVERDRQASNGTIWTVGGLAPNPTALNDGHGGLIQRGTNARIFRASLSAAQPRSEEDQEKHEARLATALNIDRVQRVLDFDNFTNWTRDRSKNAVDAELRRKKTYWDGMRWVKDESISSEYEPAAASIAMTSDSLREHTTAPEPRRVLPMAPFKVLDAPDLRDDYYCSILAYSSTCHTLAMGLGRMLYSWNEETGVTLLDRGPDDDSWLTSVDFSSDQGQKSILAFGRSSGLLCLMSVYDGLIPRFAVTQPGPVACVSWRPTVTVRASLSPFTPGNPVNNEDLLMGDELGNVYYYAVEWPASWEVSRHNWRGSMTLIARISVHSQQICGLSWSPNGRMFASGGNDNLCCLFDTDKVTAPQRVAEAGHRRPRRGHGFENQRGNEAPTTSGTVLSPADGNLLNYHAQPRNPGVASQRISSWMVILPRPKDLKPGSEKHRWVHTAAVKAIAFCPWQDALVATGGGSNDKCIHFFHTTSGAALATIVVHAQVTSLMWSTTRREICATFGYAQPDHRFRIAVFSWPEYGPSESGRSDGGEDPVARSSARATRARRRNRTVAKGCIVVAASDESVKFHEVWAAEKKATASGVVGMLGGSDILEDLEGIDKDGDIIR</sequence>
<dbReference type="GO" id="GO:0005680">
    <property type="term" value="C:anaphase-promoting complex"/>
    <property type="evidence" value="ECO:0007669"/>
    <property type="project" value="TreeGrafter"/>
</dbReference>
<dbReference type="InterPro" id="IPR033010">
    <property type="entry name" value="Cdc20/Fizzy"/>
</dbReference>
<keyword evidence="6" id="KW-1185">Reference proteome</keyword>
<accession>A0AA38RCF5</accession>
<feature type="compositionally biased region" description="Polar residues" evidence="4">
    <location>
        <begin position="405"/>
        <end position="417"/>
    </location>
</feature>
<evidence type="ECO:0000256" key="4">
    <source>
        <dbReference type="SAM" id="MobiDB-lite"/>
    </source>
</evidence>
<dbReference type="PANTHER" id="PTHR19918:SF5">
    <property type="entry name" value="MEIOSIS-SPECIFIC APC_C ACTIVATOR PROTEIN AMA1"/>
    <property type="match status" value="1"/>
</dbReference>
<keyword evidence="2" id="KW-0677">Repeat</keyword>
<dbReference type="GO" id="GO:1990757">
    <property type="term" value="F:ubiquitin ligase activator activity"/>
    <property type="evidence" value="ECO:0007669"/>
    <property type="project" value="TreeGrafter"/>
</dbReference>
<dbReference type="GO" id="GO:0010997">
    <property type="term" value="F:anaphase-promoting complex binding"/>
    <property type="evidence" value="ECO:0007669"/>
    <property type="project" value="InterPro"/>
</dbReference>
<dbReference type="GO" id="GO:0031145">
    <property type="term" value="P:anaphase-promoting complex-dependent catabolic process"/>
    <property type="evidence" value="ECO:0007669"/>
    <property type="project" value="TreeGrafter"/>
</dbReference>
<dbReference type="SUPFAM" id="SSF50978">
    <property type="entry name" value="WD40 repeat-like"/>
    <property type="match status" value="1"/>
</dbReference>
<dbReference type="Proteomes" id="UP001174694">
    <property type="component" value="Unassembled WGS sequence"/>
</dbReference>
<keyword evidence="1 3" id="KW-0853">WD repeat</keyword>
<evidence type="ECO:0000256" key="1">
    <source>
        <dbReference type="ARBA" id="ARBA00022574"/>
    </source>
</evidence>
<feature type="region of interest" description="Disordered" evidence="4">
    <location>
        <begin position="552"/>
        <end position="575"/>
    </location>
</feature>
<dbReference type="PROSITE" id="PS50082">
    <property type="entry name" value="WD_REPEATS_2"/>
    <property type="match status" value="1"/>
</dbReference>
<organism evidence="5 6">
    <name type="scientific">Pleurostoma richardsiae</name>
    <dbReference type="NCBI Taxonomy" id="41990"/>
    <lineage>
        <taxon>Eukaryota</taxon>
        <taxon>Fungi</taxon>
        <taxon>Dikarya</taxon>
        <taxon>Ascomycota</taxon>
        <taxon>Pezizomycotina</taxon>
        <taxon>Sordariomycetes</taxon>
        <taxon>Sordariomycetidae</taxon>
        <taxon>Calosphaeriales</taxon>
        <taxon>Pleurostomataceae</taxon>
        <taxon>Pleurostoma</taxon>
    </lineage>
</organism>
<dbReference type="PANTHER" id="PTHR19918">
    <property type="entry name" value="CELL DIVISION CYCLE 20 CDC20 FIZZY -RELATED"/>
    <property type="match status" value="1"/>
</dbReference>
<dbReference type="InterPro" id="IPR001680">
    <property type="entry name" value="WD40_rpt"/>
</dbReference>
<proteinExistence type="predicted"/>